<proteinExistence type="predicted"/>
<keyword evidence="2" id="KW-0812">Transmembrane</keyword>
<feature type="compositionally biased region" description="Acidic residues" evidence="1">
    <location>
        <begin position="26"/>
        <end position="44"/>
    </location>
</feature>
<gene>
    <name evidence="3" type="ORF">Asera_16280</name>
</gene>
<dbReference type="EMBL" id="AP023354">
    <property type="protein sequence ID" value="BCJ27520.1"/>
    <property type="molecule type" value="Genomic_DNA"/>
</dbReference>
<dbReference type="AlphaFoldDB" id="A0A810KWB9"/>
<feature type="transmembrane region" description="Helical" evidence="2">
    <location>
        <begin position="59"/>
        <end position="78"/>
    </location>
</feature>
<evidence type="ECO:0000313" key="3">
    <source>
        <dbReference type="EMBL" id="BCJ27520.1"/>
    </source>
</evidence>
<dbReference type="Proteomes" id="UP000680750">
    <property type="component" value="Chromosome"/>
</dbReference>
<accession>A0A810KWB9</accession>
<keyword evidence="2" id="KW-1133">Transmembrane helix</keyword>
<evidence type="ECO:0008006" key="5">
    <source>
        <dbReference type="Google" id="ProtNLM"/>
    </source>
</evidence>
<feature type="compositionally biased region" description="Basic and acidic residues" evidence="1">
    <location>
        <begin position="1"/>
        <end position="10"/>
    </location>
</feature>
<keyword evidence="2" id="KW-0472">Membrane</keyword>
<evidence type="ECO:0000256" key="2">
    <source>
        <dbReference type="SAM" id="Phobius"/>
    </source>
</evidence>
<organism evidence="3 4">
    <name type="scientific">Actinocatenispora sera</name>
    <dbReference type="NCBI Taxonomy" id="390989"/>
    <lineage>
        <taxon>Bacteria</taxon>
        <taxon>Bacillati</taxon>
        <taxon>Actinomycetota</taxon>
        <taxon>Actinomycetes</taxon>
        <taxon>Micromonosporales</taxon>
        <taxon>Micromonosporaceae</taxon>
        <taxon>Actinocatenispora</taxon>
    </lineage>
</organism>
<sequence>MRSTHRWRDDDPGDEDDAEPMPLIELTDDLDDEGTVDQLTEDESEPRSRRRSLSLPRRYLAAGAAGLLAIGFAGGMVVQRASSPPPDDTAVTANTTELGVRASNFDVPSEDSSTCRYGYGDGYGSAGLTTVCTGTLYSIRHAEDGWQLTLGLDHGVTIGIEVDDSTSVDGLSSVGELAVGTTLVVSGHPGKDGAMHATAITFG</sequence>
<keyword evidence="4" id="KW-1185">Reference proteome</keyword>
<reference evidence="3" key="1">
    <citation type="submission" date="2020-08" db="EMBL/GenBank/DDBJ databases">
        <title>Whole genome shotgun sequence of Actinocatenispora sera NBRC 101916.</title>
        <authorList>
            <person name="Komaki H."/>
            <person name="Tamura T."/>
        </authorList>
    </citation>
    <scope>NUCLEOTIDE SEQUENCE</scope>
    <source>
        <strain evidence="3">NBRC 101916</strain>
    </source>
</reference>
<name>A0A810KWB9_9ACTN</name>
<evidence type="ECO:0000313" key="4">
    <source>
        <dbReference type="Proteomes" id="UP000680750"/>
    </source>
</evidence>
<feature type="region of interest" description="Disordered" evidence="1">
    <location>
        <begin position="1"/>
        <end position="53"/>
    </location>
</feature>
<dbReference type="KEGG" id="aser:Asera_16280"/>
<protein>
    <recommendedName>
        <fullName evidence="5">DUF5666 domain-containing protein</fullName>
    </recommendedName>
</protein>
<dbReference type="RefSeq" id="WP_030447796.1">
    <property type="nucleotide sequence ID" value="NZ_AP023354.1"/>
</dbReference>
<evidence type="ECO:0000256" key="1">
    <source>
        <dbReference type="SAM" id="MobiDB-lite"/>
    </source>
</evidence>